<evidence type="ECO:0000313" key="3">
    <source>
        <dbReference type="EMBL" id="CDF87496.1"/>
    </source>
</evidence>
<evidence type="ECO:0000313" key="4">
    <source>
        <dbReference type="Proteomes" id="UP000019375"/>
    </source>
</evidence>
<dbReference type="InterPro" id="IPR025187">
    <property type="entry name" value="DUF4112"/>
</dbReference>
<feature type="transmembrane region" description="Helical" evidence="2">
    <location>
        <begin position="88"/>
        <end position="111"/>
    </location>
</feature>
<feature type="compositionally biased region" description="Polar residues" evidence="1">
    <location>
        <begin position="270"/>
        <end position="293"/>
    </location>
</feature>
<dbReference type="EMBL" id="HG316454">
    <property type="protein sequence ID" value="CDF87496.1"/>
    <property type="molecule type" value="Genomic_DNA"/>
</dbReference>
<organism evidence="3 4">
    <name type="scientific">Zygosaccharomyces bailii (strain CLIB 213 / ATCC 58445 / CBS 680 / BCRC 21525 / NBRC 1098 / NCYC 1416 / NRRL Y-2227)</name>
    <dbReference type="NCBI Taxonomy" id="1333698"/>
    <lineage>
        <taxon>Eukaryota</taxon>
        <taxon>Fungi</taxon>
        <taxon>Dikarya</taxon>
        <taxon>Ascomycota</taxon>
        <taxon>Saccharomycotina</taxon>
        <taxon>Saccharomycetes</taxon>
        <taxon>Saccharomycetales</taxon>
        <taxon>Saccharomycetaceae</taxon>
        <taxon>Zygosaccharomyces</taxon>
    </lineage>
</organism>
<dbReference type="AlphaFoldDB" id="A0A8J2X4X5"/>
<reference evidence="4" key="1">
    <citation type="journal article" date="2013" name="Genome Announc.">
        <title>Genome sequence of the food spoilage yeast Zygosaccharomyces bailii CLIB 213(T).</title>
        <authorList>
            <person name="Galeote V."/>
            <person name="Bigey F."/>
            <person name="Devillers H."/>
            <person name="Neuveglise C."/>
            <person name="Dequin S."/>
        </authorList>
    </citation>
    <scope>NUCLEOTIDE SEQUENCE [LARGE SCALE GENOMIC DNA]</scope>
    <source>
        <strain evidence="4">CLIB 213 / ATCC 58445 / CBS 680 / CCRC 21525 / NBRC 1098 / NCYC 1416 / NRRL Y-2227</strain>
    </source>
</reference>
<keyword evidence="2" id="KW-0812">Transmembrane</keyword>
<evidence type="ECO:0000256" key="1">
    <source>
        <dbReference type="SAM" id="MobiDB-lite"/>
    </source>
</evidence>
<keyword evidence="2" id="KW-1133">Transmembrane helix</keyword>
<dbReference type="Pfam" id="PF13430">
    <property type="entry name" value="DUF4112"/>
    <property type="match status" value="1"/>
</dbReference>
<proteinExistence type="predicted"/>
<evidence type="ECO:0000256" key="2">
    <source>
        <dbReference type="SAM" id="Phobius"/>
    </source>
</evidence>
<gene>
    <name evidence="3" type="ORF">BN860_07712g</name>
</gene>
<feature type="compositionally biased region" description="Basic and acidic residues" evidence="1">
    <location>
        <begin position="229"/>
        <end position="254"/>
    </location>
</feature>
<name>A0A8J2X4X5_ZYGB2</name>
<dbReference type="PANTHER" id="PTHR35519:SF1">
    <property type="entry name" value="YALI0C06193P"/>
    <property type="match status" value="1"/>
</dbReference>
<keyword evidence="2" id="KW-0472">Membrane</keyword>
<accession>A0A8J2X4X5</accession>
<protein>
    <submittedName>
        <fullName evidence="3">BN860_07712g1_1</fullName>
    </submittedName>
</protein>
<dbReference type="PANTHER" id="PTHR35519">
    <property type="entry name" value="MEMBRANE PROTEINS"/>
    <property type="match status" value="1"/>
</dbReference>
<sequence>MSSLISGFMETYGQGWLQDKATDFAGEHFQPTRDPYYEEQPGGKKVRRRLPHYCSKQESKAWKKLQNQAWSHDKGICGSCCWSECVGWAPMLTLIPIIGPAIMYSIHGKLVDYAKKQFQLPNDIVMKMHGNIGIDLAISLVPVLGTVFAWMNACSTRNCALVYNFVCERALEKYNMKMKDSMQPNSGAAGGVTKSVEHKEKTNGALAGGYHHSQTGKQYARPAAPAPGKTKDARPKAHYDSVHEESYPMQEYRRTAAPRTAAPDPYNSPPAYQQTWQPHPNNGPATTLPTQPRAQRPYV</sequence>
<dbReference type="Proteomes" id="UP000019375">
    <property type="component" value="Unassembled WGS sequence"/>
</dbReference>
<feature type="transmembrane region" description="Helical" evidence="2">
    <location>
        <begin position="132"/>
        <end position="151"/>
    </location>
</feature>
<dbReference type="OrthoDB" id="2103474at2759"/>
<feature type="region of interest" description="Disordered" evidence="1">
    <location>
        <begin position="206"/>
        <end position="299"/>
    </location>
</feature>
<keyword evidence="4" id="KW-1185">Reference proteome</keyword>